<reference evidence="1" key="1">
    <citation type="journal article" date="2020" name="Nature">
        <title>Giant virus diversity and host interactions through global metagenomics.</title>
        <authorList>
            <person name="Schulz F."/>
            <person name="Roux S."/>
            <person name="Paez-Espino D."/>
            <person name="Jungbluth S."/>
            <person name="Walsh D.A."/>
            <person name="Denef V.J."/>
            <person name="McMahon K.D."/>
            <person name="Konstantinidis K.T."/>
            <person name="Eloe-Fadrosh E.A."/>
            <person name="Kyrpides N.C."/>
            <person name="Woyke T."/>
        </authorList>
    </citation>
    <scope>NUCLEOTIDE SEQUENCE</scope>
    <source>
        <strain evidence="1">GVMAG-M-3300023184-77</strain>
    </source>
</reference>
<organism evidence="1">
    <name type="scientific">viral metagenome</name>
    <dbReference type="NCBI Taxonomy" id="1070528"/>
    <lineage>
        <taxon>unclassified sequences</taxon>
        <taxon>metagenomes</taxon>
        <taxon>organismal metagenomes</taxon>
    </lineage>
</organism>
<dbReference type="AlphaFoldDB" id="A0A6C0IF57"/>
<accession>A0A6C0IF57</accession>
<sequence length="117" mass="14059">MFLIPFIYKKNKGLYDIHIFHIFLNKGNTFLTNENDLVDEFLNENELYYTNKIIKDNFCYIEIDREKTNISSFYTYNENSNVECWRRFVCIGDNDNLHIDSTNPEFIQPVLKIIKSL</sequence>
<evidence type="ECO:0000313" key="1">
    <source>
        <dbReference type="EMBL" id="QHT91280.1"/>
    </source>
</evidence>
<dbReference type="EMBL" id="MN740165">
    <property type="protein sequence ID" value="QHT91280.1"/>
    <property type="molecule type" value="Genomic_DNA"/>
</dbReference>
<name>A0A6C0IF57_9ZZZZ</name>
<proteinExistence type="predicted"/>
<protein>
    <submittedName>
        <fullName evidence="1">Uncharacterized protein</fullName>
    </submittedName>
</protein>